<protein>
    <recommendedName>
        <fullName evidence="3">Phage tail protein</fullName>
    </recommendedName>
</protein>
<dbReference type="eggNOG" id="ENOG5031N0Q">
    <property type="taxonomic scope" value="Bacteria"/>
</dbReference>
<dbReference type="InterPro" id="IPR021753">
    <property type="entry name" value="DUF3319"/>
</dbReference>
<proteinExistence type="predicted"/>
<reference evidence="1 2" key="1">
    <citation type="journal article" date="2012" name="Int. J. Syst. Evol. Microbiol.">
        <title>Vibrio caribbeanicus sp. nov., isolated from the marine sponge Scleritoderma cyanea.</title>
        <authorList>
            <person name="Hoffmann M."/>
            <person name="Monday S.R."/>
            <person name="Allard M.W."/>
            <person name="Strain E.A."/>
            <person name="Whittaker P."/>
            <person name="Naum M."/>
            <person name="McCarthy P.J."/>
            <person name="Lopez J.V."/>
            <person name="Fischer M."/>
            <person name="Brown E.W."/>
        </authorList>
    </citation>
    <scope>NUCLEOTIDE SEQUENCE [LARGE SCALE GENOMIC DNA]</scope>
    <source>
        <strain evidence="1 2">LMG 19158</strain>
    </source>
</reference>
<accession>F9RNZ3</accession>
<dbReference type="RefSeq" id="WP_005595572.1">
    <property type="nucleotide sequence ID" value="NZ_AFWE01000127.1"/>
</dbReference>
<dbReference type="AlphaFoldDB" id="F9RNZ3"/>
<evidence type="ECO:0000313" key="1">
    <source>
        <dbReference type="EMBL" id="EGU36397.1"/>
    </source>
</evidence>
<name>F9RNZ3_9VIBR</name>
<dbReference type="Proteomes" id="UP000004349">
    <property type="component" value="Unassembled WGS sequence"/>
</dbReference>
<evidence type="ECO:0000313" key="2">
    <source>
        <dbReference type="Proteomes" id="UP000004349"/>
    </source>
</evidence>
<dbReference type="Pfam" id="PF11782">
    <property type="entry name" value="DUF3319"/>
    <property type="match status" value="1"/>
</dbReference>
<dbReference type="EMBL" id="AFWE01000127">
    <property type="protein sequence ID" value="EGU36397.1"/>
    <property type="molecule type" value="Genomic_DNA"/>
</dbReference>
<gene>
    <name evidence="1" type="ORF">VIS19158_12136</name>
</gene>
<sequence>MAVATYRGFEMKTVGSTTDVWQVRIKNTILQGSTAALKKSIDWFCDTATIIDPKEFTSLATTRENQGKAVQENFFGYIIKSDTGEPNSWYCFFNGKLIKGGKLAIQKHIEGYLIAKKKAEQQKK</sequence>
<evidence type="ECO:0008006" key="3">
    <source>
        <dbReference type="Google" id="ProtNLM"/>
    </source>
</evidence>
<organism evidence="1 2">
    <name type="scientific">Vibrio scophthalmi LMG 19158</name>
    <dbReference type="NCBI Taxonomy" id="870967"/>
    <lineage>
        <taxon>Bacteria</taxon>
        <taxon>Pseudomonadati</taxon>
        <taxon>Pseudomonadota</taxon>
        <taxon>Gammaproteobacteria</taxon>
        <taxon>Vibrionales</taxon>
        <taxon>Vibrionaceae</taxon>
        <taxon>Vibrio</taxon>
    </lineage>
</organism>
<comment type="caution">
    <text evidence="1">The sequence shown here is derived from an EMBL/GenBank/DDBJ whole genome shotgun (WGS) entry which is preliminary data.</text>
</comment>